<comment type="similarity">
    <text evidence="1">Belongs to the type-I restriction system S methylase family.</text>
</comment>
<dbReference type="InterPro" id="IPR044946">
    <property type="entry name" value="Restrct_endonuc_typeI_TRD_sf"/>
</dbReference>
<organism evidence="6 7">
    <name type="scientific">Sandarakinorhabdus fusca</name>
    <dbReference type="NCBI Taxonomy" id="1439888"/>
    <lineage>
        <taxon>Bacteria</taxon>
        <taxon>Pseudomonadati</taxon>
        <taxon>Pseudomonadota</taxon>
        <taxon>Alphaproteobacteria</taxon>
        <taxon>Sphingomonadales</taxon>
        <taxon>Sphingosinicellaceae</taxon>
        <taxon>Sandarakinorhabdus</taxon>
    </lineage>
</organism>
<evidence type="ECO:0000256" key="3">
    <source>
        <dbReference type="ARBA" id="ARBA00023125"/>
    </source>
</evidence>
<feature type="compositionally biased region" description="Polar residues" evidence="4">
    <location>
        <begin position="517"/>
        <end position="528"/>
    </location>
</feature>
<reference evidence="6 7" key="1">
    <citation type="submission" date="2019-09" db="EMBL/GenBank/DDBJ databases">
        <title>Polymorphobacter sp. isolated from a lake in China.</title>
        <authorList>
            <person name="Liu Z."/>
        </authorList>
    </citation>
    <scope>NUCLEOTIDE SEQUENCE [LARGE SCALE GENOMIC DNA]</scope>
    <source>
        <strain evidence="6 7">D40P</strain>
    </source>
</reference>
<proteinExistence type="inferred from homology"/>
<keyword evidence="3" id="KW-0238">DNA-binding</keyword>
<name>A0A7C9GXA7_9SPHN</name>
<dbReference type="AlphaFoldDB" id="A0A7C9GXA7"/>
<evidence type="ECO:0000259" key="5">
    <source>
        <dbReference type="Pfam" id="PF01420"/>
    </source>
</evidence>
<dbReference type="OrthoDB" id="164285at2"/>
<sequence>MIDALLERLGALSGLPGAGLYLRRLALELAVSGALTPDRPSYDDVSTVRLDEVTEILTGTSVNAAEKELRYAGLSEGLPYIATKDVALNTGVIDYENGVRIPVGEPGFKVAPAGSVLICAEGGSAGKKVGLVDRPVCFGNKLYAVFPGPLLSPMYLSYIARSRAFYEQFQSHMSGIIGGVSLKRFKEIMIHVPSLKDQLTAVEALGTLEKKLDDVENCGQRERQARKSAVEAAIASLVQADDSDEVERAWAHLTDRFGLWFDDTDSLKRFRAAIIDMAIKGSLVPDDGNPALETTLSAVICFGPKNGFSPKPVLGPTDTKTMSLSAITKGVFDASAFKYVQDRPAIESDLWVRPNDILLQRANTIEYVGVSAVYTGEHGDFIYPDLIMRITPNPDVDSHFLHLALSCTRARTHMRERASGTSGTMPKINQATVRSIPVRLPSLLQQRRVVAAVSDIMALCANVEQKMEERTRDGLALLAAWASNGGPGDYPGGTDSARWTGEESSAIDGLIEPRGETTPSSVEGSTSRRPLDLSLKHDDDRIFEAVLVSAVVGAFFDRSAEPVGNFRLQKAVYFARRRIGDSRVSSDYLRMAAGPYNPKMRYSGGIAVAKSQGWIREARGRFGFGHIKGVNADYARADRKLQAIAIWVRDTFALRKNEEWERLATVDYAVCALGHEAQPVTPKRVLAYISDLEVWRHKVAKLGLTEFSVQSAMLELSQLFPIDEKASVRVDG</sequence>
<feature type="region of interest" description="Disordered" evidence="4">
    <location>
        <begin position="506"/>
        <end position="531"/>
    </location>
</feature>
<dbReference type="PANTHER" id="PTHR43140">
    <property type="entry name" value="TYPE-1 RESTRICTION ENZYME ECOKI SPECIFICITY PROTEIN"/>
    <property type="match status" value="1"/>
</dbReference>
<dbReference type="CDD" id="cd17261">
    <property type="entry name" value="RMtype1_S_EcoKI-TRD2-CR2_like"/>
    <property type="match status" value="1"/>
</dbReference>
<protein>
    <recommendedName>
        <fullName evidence="5">Type I restriction modification DNA specificity domain-containing protein</fullName>
    </recommendedName>
</protein>
<evidence type="ECO:0000256" key="2">
    <source>
        <dbReference type="ARBA" id="ARBA00022747"/>
    </source>
</evidence>
<feature type="domain" description="Type I restriction modification DNA specificity" evidence="5">
    <location>
        <begin position="43"/>
        <end position="216"/>
    </location>
</feature>
<dbReference type="Gene3D" id="3.90.220.20">
    <property type="entry name" value="DNA methylase specificity domains"/>
    <property type="match status" value="2"/>
</dbReference>
<dbReference type="InterPro" id="IPR000055">
    <property type="entry name" value="Restrct_endonuc_typeI_TRD"/>
</dbReference>
<evidence type="ECO:0000313" key="7">
    <source>
        <dbReference type="Proteomes" id="UP000481327"/>
    </source>
</evidence>
<dbReference type="GO" id="GO:0009307">
    <property type="term" value="P:DNA restriction-modification system"/>
    <property type="evidence" value="ECO:0007669"/>
    <property type="project" value="UniProtKB-KW"/>
</dbReference>
<evidence type="ECO:0000256" key="1">
    <source>
        <dbReference type="ARBA" id="ARBA00010923"/>
    </source>
</evidence>
<dbReference type="GO" id="GO:0003677">
    <property type="term" value="F:DNA binding"/>
    <property type="evidence" value="ECO:0007669"/>
    <property type="project" value="UniProtKB-KW"/>
</dbReference>
<dbReference type="PANTHER" id="PTHR43140:SF1">
    <property type="entry name" value="TYPE I RESTRICTION ENZYME ECOKI SPECIFICITY SUBUNIT"/>
    <property type="match status" value="1"/>
</dbReference>
<dbReference type="SUPFAM" id="SSF116734">
    <property type="entry name" value="DNA methylase specificity domain"/>
    <property type="match status" value="2"/>
</dbReference>
<dbReference type="EMBL" id="WIOL01000007">
    <property type="protein sequence ID" value="MQT18529.1"/>
    <property type="molecule type" value="Genomic_DNA"/>
</dbReference>
<accession>A0A7C9GXA7</accession>
<evidence type="ECO:0000256" key="4">
    <source>
        <dbReference type="SAM" id="MobiDB-lite"/>
    </source>
</evidence>
<dbReference type="Proteomes" id="UP000481327">
    <property type="component" value="Unassembled WGS sequence"/>
</dbReference>
<comment type="caution">
    <text evidence="6">The sequence shown here is derived from an EMBL/GenBank/DDBJ whole genome shotgun (WGS) entry which is preliminary data.</text>
</comment>
<gene>
    <name evidence="6" type="ORF">F3168_14840</name>
</gene>
<dbReference type="Pfam" id="PF01420">
    <property type="entry name" value="Methylase_S"/>
    <property type="match status" value="1"/>
</dbReference>
<evidence type="ECO:0000313" key="6">
    <source>
        <dbReference type="EMBL" id="MQT18529.1"/>
    </source>
</evidence>
<keyword evidence="2" id="KW-0680">Restriction system</keyword>
<keyword evidence="7" id="KW-1185">Reference proteome</keyword>
<dbReference type="RefSeq" id="WP_152578993.1">
    <property type="nucleotide sequence ID" value="NZ_JAATJI010000001.1"/>
</dbReference>
<dbReference type="InterPro" id="IPR051212">
    <property type="entry name" value="Type-I_RE_S_subunit"/>
</dbReference>